<evidence type="ECO:0000256" key="1">
    <source>
        <dbReference type="SAM" id="MobiDB-lite"/>
    </source>
</evidence>
<dbReference type="Proteomes" id="UP000256805">
    <property type="component" value="Unassembled WGS sequence"/>
</dbReference>
<feature type="region of interest" description="Disordered" evidence="1">
    <location>
        <begin position="1"/>
        <end position="27"/>
    </location>
</feature>
<protein>
    <submittedName>
        <fullName evidence="2">Uncharacterized protein</fullName>
    </submittedName>
</protein>
<accession>A0A375IW23</accession>
<proteinExistence type="predicted"/>
<dbReference type="EMBL" id="OVTA01000008">
    <property type="protein sequence ID" value="SPR96855.1"/>
    <property type="molecule type" value="Genomic_DNA"/>
</dbReference>
<evidence type="ECO:0000313" key="3">
    <source>
        <dbReference type="Proteomes" id="UP000256805"/>
    </source>
</evidence>
<dbReference type="AlphaFoldDB" id="A0A375IW23"/>
<feature type="compositionally biased region" description="Low complexity" evidence="1">
    <location>
        <begin position="1"/>
        <end position="11"/>
    </location>
</feature>
<name>A0A375IW23_9BURK</name>
<evidence type="ECO:0000313" key="2">
    <source>
        <dbReference type="EMBL" id="SPR96855.1"/>
    </source>
</evidence>
<organism evidence="2 3">
    <name type="scientific">Cupriavidus taiwanensis</name>
    <dbReference type="NCBI Taxonomy" id="164546"/>
    <lineage>
        <taxon>Bacteria</taxon>
        <taxon>Pseudomonadati</taxon>
        <taxon>Pseudomonadota</taxon>
        <taxon>Betaproteobacteria</taxon>
        <taxon>Burkholderiales</taxon>
        <taxon>Burkholderiaceae</taxon>
        <taxon>Cupriavidus</taxon>
    </lineage>
</organism>
<gene>
    <name evidence="2" type="ORF">CBM2634_A160211</name>
</gene>
<sequence length="27" mass="2850">MDDSGQAAAGARGRRTLQCKNPCRSLS</sequence>
<reference evidence="2 3" key="1">
    <citation type="submission" date="2018-01" db="EMBL/GenBank/DDBJ databases">
        <authorList>
            <person name="Gaut B.S."/>
            <person name="Morton B.R."/>
            <person name="Clegg M.T."/>
            <person name="Duvall M.R."/>
        </authorList>
    </citation>
    <scope>NUCLEOTIDE SEQUENCE [LARGE SCALE GENOMIC DNA]</scope>
    <source>
        <strain evidence="2">Cupriavidus taiwanensis cmp 52</strain>
    </source>
</reference>